<dbReference type="Proteomes" id="UP001232063">
    <property type="component" value="Unassembled WGS sequence"/>
</dbReference>
<dbReference type="InterPro" id="IPR013783">
    <property type="entry name" value="Ig-like_fold"/>
</dbReference>
<sequence length="303" mass="33137">MNTYRSKFYKWFTSGLYQPVCILTILSLLNGCVPDSATEDIGPAPTGEFTVTPIAGKTNTFLLTSTSDNTFYYKWDKGDGDFVEGNKVDTAYFADMGDYTIKLMVLGKGGHGQTEQVVKVTQDDPDGCAGKKALLTGCANKTWILEPAAGSLWVGELSGNQWWANGANEVTGSRACVFDDTYTFSKDGSFVFANQNTFGVDEESGKVWPNDMGLPVGCHAMSEIPSKYSAWGSGNHTFKIVGGNKLQVNGKGAFMALYKVGETEITAVPNDVVTYDILEMTETKMVLRKAYSWGQWKFTFKAK</sequence>
<dbReference type="Gene3D" id="2.60.40.10">
    <property type="entry name" value="Immunoglobulins"/>
    <property type="match status" value="1"/>
</dbReference>
<dbReference type="AlphaFoldDB" id="A0AAE3RA84"/>
<dbReference type="PROSITE" id="PS50093">
    <property type="entry name" value="PKD"/>
    <property type="match status" value="1"/>
</dbReference>
<organism evidence="2 3">
    <name type="scientific">Xanthocytophaga agilis</name>
    <dbReference type="NCBI Taxonomy" id="3048010"/>
    <lineage>
        <taxon>Bacteria</taxon>
        <taxon>Pseudomonadati</taxon>
        <taxon>Bacteroidota</taxon>
        <taxon>Cytophagia</taxon>
        <taxon>Cytophagales</taxon>
        <taxon>Rhodocytophagaceae</taxon>
        <taxon>Xanthocytophaga</taxon>
    </lineage>
</organism>
<feature type="domain" description="PKD" evidence="1">
    <location>
        <begin position="42"/>
        <end position="114"/>
    </location>
</feature>
<evidence type="ECO:0000313" key="3">
    <source>
        <dbReference type="Proteomes" id="UP001232063"/>
    </source>
</evidence>
<accession>A0AAE3RA84</accession>
<name>A0AAE3RA84_9BACT</name>
<comment type="caution">
    <text evidence="2">The sequence shown here is derived from an EMBL/GenBank/DDBJ whole genome shotgun (WGS) entry which is preliminary data.</text>
</comment>
<dbReference type="SUPFAM" id="SSF49299">
    <property type="entry name" value="PKD domain"/>
    <property type="match status" value="1"/>
</dbReference>
<proteinExistence type="predicted"/>
<dbReference type="InterPro" id="IPR035986">
    <property type="entry name" value="PKD_dom_sf"/>
</dbReference>
<keyword evidence="3" id="KW-1185">Reference proteome</keyword>
<dbReference type="Pfam" id="PF18911">
    <property type="entry name" value="PKD_4"/>
    <property type="match status" value="1"/>
</dbReference>
<dbReference type="RefSeq" id="WP_314515322.1">
    <property type="nucleotide sequence ID" value="NZ_JASJOU010000011.1"/>
</dbReference>
<gene>
    <name evidence="2" type="ORF">QNI22_26535</name>
</gene>
<evidence type="ECO:0000259" key="1">
    <source>
        <dbReference type="PROSITE" id="PS50093"/>
    </source>
</evidence>
<evidence type="ECO:0000313" key="2">
    <source>
        <dbReference type="EMBL" id="MDJ1504244.1"/>
    </source>
</evidence>
<reference evidence="2" key="1">
    <citation type="submission" date="2023-05" db="EMBL/GenBank/DDBJ databases">
        <authorList>
            <person name="Zhang X."/>
        </authorList>
    </citation>
    <scope>NUCLEOTIDE SEQUENCE</scope>
    <source>
        <strain evidence="2">BD1B2-1</strain>
    </source>
</reference>
<dbReference type="InterPro" id="IPR000601">
    <property type="entry name" value="PKD_dom"/>
</dbReference>
<dbReference type="EMBL" id="JASJOU010000011">
    <property type="protein sequence ID" value="MDJ1504244.1"/>
    <property type="molecule type" value="Genomic_DNA"/>
</dbReference>
<protein>
    <submittedName>
        <fullName evidence="2">PKD domain-containing protein</fullName>
    </submittedName>
</protein>